<evidence type="ECO:0000313" key="3">
    <source>
        <dbReference type="Proteomes" id="UP000198393"/>
    </source>
</evidence>
<name>A0A239HKX6_EKHLU</name>
<proteinExistence type="predicted"/>
<dbReference type="InterPro" id="IPR007372">
    <property type="entry name" value="Lipid/polyisoprenoid-bd_YceI"/>
</dbReference>
<keyword evidence="3" id="KW-1185">Reference proteome</keyword>
<dbReference type="Proteomes" id="UP000198393">
    <property type="component" value="Unassembled WGS sequence"/>
</dbReference>
<dbReference type="InterPro" id="IPR036761">
    <property type="entry name" value="TTHA0802/YceI-like_sf"/>
</dbReference>
<dbReference type="RefSeq" id="WP_089356110.1">
    <property type="nucleotide sequence ID" value="NZ_FZPD01000002.1"/>
</dbReference>
<dbReference type="AlphaFoldDB" id="A0A239HKX6"/>
<dbReference type="Pfam" id="PF04264">
    <property type="entry name" value="YceI"/>
    <property type="match status" value="1"/>
</dbReference>
<accession>A0A239HKX6</accession>
<gene>
    <name evidence="2" type="ORF">SAMN05421640_1371</name>
</gene>
<feature type="domain" description="Lipid/polyisoprenoid-binding YceI-like" evidence="1">
    <location>
        <begin position="19"/>
        <end position="188"/>
    </location>
</feature>
<dbReference type="EMBL" id="FZPD01000002">
    <property type="protein sequence ID" value="SNS81962.1"/>
    <property type="molecule type" value="Genomic_DNA"/>
</dbReference>
<evidence type="ECO:0000259" key="1">
    <source>
        <dbReference type="SMART" id="SM00867"/>
    </source>
</evidence>
<dbReference type="Gene3D" id="2.40.128.110">
    <property type="entry name" value="Lipid/polyisoprenoid-binding, YceI-like"/>
    <property type="match status" value="1"/>
</dbReference>
<dbReference type="SUPFAM" id="SSF101874">
    <property type="entry name" value="YceI-like"/>
    <property type="match status" value="1"/>
</dbReference>
<reference evidence="2 3" key="1">
    <citation type="submission" date="2017-06" db="EMBL/GenBank/DDBJ databases">
        <authorList>
            <person name="Kim H.J."/>
            <person name="Triplett B.A."/>
        </authorList>
    </citation>
    <scope>NUCLEOTIDE SEQUENCE [LARGE SCALE GENOMIC DNA]</scope>
    <source>
        <strain evidence="2 3">DSM 19307</strain>
    </source>
</reference>
<dbReference type="OrthoDB" id="951410at2"/>
<dbReference type="PANTHER" id="PTHR34406">
    <property type="entry name" value="PROTEIN YCEI"/>
    <property type="match status" value="1"/>
</dbReference>
<dbReference type="PANTHER" id="PTHR34406:SF1">
    <property type="entry name" value="PROTEIN YCEI"/>
    <property type="match status" value="1"/>
</dbReference>
<protein>
    <submittedName>
        <fullName evidence="2">Polyisoprenoid-binding protein YceI</fullName>
    </submittedName>
</protein>
<evidence type="ECO:0000313" key="2">
    <source>
        <dbReference type="EMBL" id="SNS81962.1"/>
    </source>
</evidence>
<organism evidence="2 3">
    <name type="scientific">Ekhidna lutea</name>
    <dbReference type="NCBI Taxonomy" id="447679"/>
    <lineage>
        <taxon>Bacteria</taxon>
        <taxon>Pseudomonadati</taxon>
        <taxon>Bacteroidota</taxon>
        <taxon>Cytophagia</taxon>
        <taxon>Cytophagales</taxon>
        <taxon>Reichenbachiellaceae</taxon>
        <taxon>Ekhidna</taxon>
    </lineage>
</organism>
<sequence length="189" mass="20831">MIKAFIIFAALLSNEAKETYKVNAEESTVEWVGKKVTGQHNGVIELKEGKLEMEDGQLTGGTFTIDMTTIEDKDLSGEYKGKLEGHLKSDDFFGVEKYPTSTFVITSAVPQGPGKYKVIGNITIKENTEEIQFTANVEEKDGKITASADLTIDRSKFDVRYGSGSFFDNLGDKTIYDNFELSVSLVASK</sequence>
<dbReference type="SMART" id="SM00867">
    <property type="entry name" value="YceI"/>
    <property type="match status" value="1"/>
</dbReference>